<feature type="transmembrane region" description="Helical" evidence="1">
    <location>
        <begin position="25"/>
        <end position="47"/>
    </location>
</feature>
<keyword evidence="1" id="KW-0812">Transmembrane</keyword>
<organism evidence="2 3">
    <name type="scientific">Affinibrenneria salicis</name>
    <dbReference type="NCBI Taxonomy" id="2590031"/>
    <lineage>
        <taxon>Bacteria</taxon>
        <taxon>Pseudomonadati</taxon>
        <taxon>Pseudomonadota</taxon>
        <taxon>Gammaproteobacteria</taxon>
        <taxon>Enterobacterales</taxon>
        <taxon>Pectobacteriaceae</taxon>
        <taxon>Affinibrenneria</taxon>
    </lineage>
</organism>
<name>A0A5J5FY68_9GAMM</name>
<reference evidence="2 3" key="1">
    <citation type="submission" date="2019-09" db="EMBL/GenBank/DDBJ databases">
        <authorList>
            <person name="Li Y."/>
        </authorList>
    </citation>
    <scope>NUCLEOTIDE SEQUENCE [LARGE SCALE GENOMIC DNA]</scope>
    <source>
        <strain evidence="2 3">L3-3HA</strain>
    </source>
</reference>
<proteinExistence type="predicted"/>
<dbReference type="RefSeq" id="WP_150435853.1">
    <property type="nucleotide sequence ID" value="NZ_VYKJ01000007.1"/>
</dbReference>
<accession>A0A5J5FY68</accession>
<comment type="caution">
    <text evidence="2">The sequence shown here is derived from an EMBL/GenBank/DDBJ whole genome shotgun (WGS) entry which is preliminary data.</text>
</comment>
<sequence>MSSSDPRSRFSEGDVTLPTGYSERAVHVLIPVGGAPAALFVLSLYPLQSGLNLSKGY</sequence>
<keyword evidence="1" id="KW-0472">Membrane</keyword>
<dbReference type="EMBL" id="VYKJ01000007">
    <property type="protein sequence ID" value="KAA8999055.1"/>
    <property type="molecule type" value="Genomic_DNA"/>
</dbReference>
<protein>
    <submittedName>
        <fullName evidence="2">DUF1795 domain-containing protein</fullName>
    </submittedName>
</protein>
<evidence type="ECO:0000313" key="3">
    <source>
        <dbReference type="Proteomes" id="UP000335415"/>
    </source>
</evidence>
<keyword evidence="3" id="KW-1185">Reference proteome</keyword>
<evidence type="ECO:0000313" key="2">
    <source>
        <dbReference type="EMBL" id="KAA8999055.1"/>
    </source>
</evidence>
<evidence type="ECO:0000256" key="1">
    <source>
        <dbReference type="SAM" id="Phobius"/>
    </source>
</evidence>
<dbReference type="Proteomes" id="UP000335415">
    <property type="component" value="Unassembled WGS sequence"/>
</dbReference>
<dbReference type="AlphaFoldDB" id="A0A5J5FY68"/>
<gene>
    <name evidence="2" type="ORF">FJU30_15400</name>
</gene>
<keyword evidence="1" id="KW-1133">Transmembrane helix</keyword>